<name>A0A5M4B3A3_9BACT</name>
<feature type="domain" description="Methyltransferase" evidence="9">
    <location>
        <begin position="76"/>
        <end position="222"/>
    </location>
</feature>
<comment type="catalytic activity">
    <reaction evidence="8">
        <text>arsenic triglutathione + 3 [thioredoxin]-dithiol + 3 S-adenosyl-L-methionine = trimethylarsine + 3 [thioredoxin]-disulfide + 3 glutathione + 3 S-adenosyl-L-homocysteine + 3 H(+)</text>
        <dbReference type="Rhea" id="RHEA:69432"/>
        <dbReference type="Rhea" id="RHEA-COMP:10698"/>
        <dbReference type="Rhea" id="RHEA-COMP:10700"/>
        <dbReference type="ChEBI" id="CHEBI:15378"/>
        <dbReference type="ChEBI" id="CHEBI:27130"/>
        <dbReference type="ChEBI" id="CHEBI:29950"/>
        <dbReference type="ChEBI" id="CHEBI:50058"/>
        <dbReference type="ChEBI" id="CHEBI:57856"/>
        <dbReference type="ChEBI" id="CHEBI:57925"/>
        <dbReference type="ChEBI" id="CHEBI:59789"/>
        <dbReference type="ChEBI" id="CHEBI:183640"/>
        <dbReference type="EC" id="2.1.1.137"/>
    </reaction>
</comment>
<evidence type="ECO:0000256" key="5">
    <source>
        <dbReference type="ARBA" id="ARBA00034545"/>
    </source>
</evidence>
<dbReference type="Gene3D" id="3.40.50.150">
    <property type="entry name" value="Vaccinia Virus protein VP39"/>
    <property type="match status" value="1"/>
</dbReference>
<dbReference type="PANTHER" id="PTHR43675">
    <property type="entry name" value="ARSENITE METHYLTRANSFERASE"/>
    <property type="match status" value="1"/>
</dbReference>
<comment type="catalytic activity">
    <reaction evidence="6">
        <text>arsenic triglutathione + [thioredoxin]-dithiol + S-adenosyl-L-methionine + 2 H2O = methylarsonous acid + [thioredoxin]-disulfide + 3 glutathione + S-adenosyl-L-homocysteine + H(+)</text>
        <dbReference type="Rhea" id="RHEA:69460"/>
        <dbReference type="Rhea" id="RHEA-COMP:10698"/>
        <dbReference type="Rhea" id="RHEA-COMP:10700"/>
        <dbReference type="ChEBI" id="CHEBI:15377"/>
        <dbReference type="ChEBI" id="CHEBI:15378"/>
        <dbReference type="ChEBI" id="CHEBI:17826"/>
        <dbReference type="ChEBI" id="CHEBI:29950"/>
        <dbReference type="ChEBI" id="CHEBI:50058"/>
        <dbReference type="ChEBI" id="CHEBI:57856"/>
        <dbReference type="ChEBI" id="CHEBI:57925"/>
        <dbReference type="ChEBI" id="CHEBI:59789"/>
        <dbReference type="ChEBI" id="CHEBI:183640"/>
        <dbReference type="EC" id="2.1.1.137"/>
    </reaction>
</comment>
<evidence type="ECO:0000256" key="2">
    <source>
        <dbReference type="ARBA" id="ARBA00022691"/>
    </source>
</evidence>
<dbReference type="InterPro" id="IPR029063">
    <property type="entry name" value="SAM-dependent_MTases_sf"/>
</dbReference>
<keyword evidence="1 10" id="KW-0808">Transferase</keyword>
<dbReference type="NCBIfam" id="NF008823">
    <property type="entry name" value="PRK11873.1"/>
    <property type="match status" value="1"/>
</dbReference>
<accession>A0A5M4B3A3</accession>
<dbReference type="EMBL" id="BLAX01000001">
    <property type="protein sequence ID" value="GET34649.1"/>
    <property type="molecule type" value="Genomic_DNA"/>
</dbReference>
<dbReference type="GO" id="GO:0032259">
    <property type="term" value="P:methylation"/>
    <property type="evidence" value="ECO:0007669"/>
    <property type="project" value="UniProtKB-KW"/>
</dbReference>
<dbReference type="SUPFAM" id="SSF53335">
    <property type="entry name" value="S-adenosyl-L-methionine-dependent methyltransferases"/>
    <property type="match status" value="1"/>
</dbReference>
<dbReference type="Pfam" id="PF13847">
    <property type="entry name" value="Methyltransf_31"/>
    <property type="match status" value="1"/>
</dbReference>
<proteinExistence type="inferred from homology"/>
<organism evidence="10 11">
    <name type="scientific">Prolixibacter bellariivorans</name>
    <dbReference type="NCBI Taxonomy" id="314319"/>
    <lineage>
        <taxon>Bacteria</taxon>
        <taxon>Pseudomonadati</taxon>
        <taxon>Bacteroidota</taxon>
        <taxon>Bacteroidia</taxon>
        <taxon>Marinilabiliales</taxon>
        <taxon>Prolixibacteraceae</taxon>
        <taxon>Prolixibacter</taxon>
    </lineage>
</organism>
<gene>
    <name evidence="10" type="primary">arsM</name>
    <name evidence="10" type="ORF">PbJCM13498_35120</name>
</gene>
<protein>
    <recommendedName>
        <fullName evidence="5">Arsenite methyltransferase</fullName>
        <ecNumber evidence="4">2.1.1.137</ecNumber>
    </recommendedName>
</protein>
<comment type="similarity">
    <text evidence="3">Belongs to the methyltransferase superfamily. Arsenite methyltransferase family.</text>
</comment>
<dbReference type="GO" id="GO:0030791">
    <property type="term" value="F:arsenite methyltransferase activity"/>
    <property type="evidence" value="ECO:0007669"/>
    <property type="project" value="UniProtKB-EC"/>
</dbReference>
<comment type="caution">
    <text evidence="10">The sequence shown here is derived from an EMBL/GenBank/DDBJ whole genome shotgun (WGS) entry which is preliminary data.</text>
</comment>
<keyword evidence="11" id="KW-1185">Reference proteome</keyword>
<dbReference type="RefSeq" id="WP_025865983.1">
    <property type="nucleotide sequence ID" value="NZ_BLAX01000001.1"/>
</dbReference>
<keyword evidence="2" id="KW-0949">S-adenosyl-L-methionine</keyword>
<evidence type="ECO:0000256" key="1">
    <source>
        <dbReference type="ARBA" id="ARBA00022679"/>
    </source>
</evidence>
<dbReference type="OrthoDB" id="9770553at2"/>
<reference evidence="10 11" key="1">
    <citation type="submission" date="2019-10" db="EMBL/GenBank/DDBJ databases">
        <title>Prolixibacter strains distinguished by the presence of nitrate reductase genes were adept at nitrate-dependent anaerobic corrosion of metallic iron and carbon steel.</title>
        <authorList>
            <person name="Iino T."/>
            <person name="Shono N."/>
            <person name="Ito K."/>
            <person name="Nakamura R."/>
            <person name="Sueoka K."/>
            <person name="Harayama S."/>
            <person name="Ohkuma M."/>
        </authorList>
    </citation>
    <scope>NUCLEOTIDE SEQUENCE [LARGE SCALE GENOMIC DNA]</scope>
    <source>
        <strain evidence="10 11">JCM 13498</strain>
    </source>
</reference>
<evidence type="ECO:0000313" key="11">
    <source>
        <dbReference type="Proteomes" id="UP000391834"/>
    </source>
</evidence>
<evidence type="ECO:0000256" key="6">
    <source>
        <dbReference type="ARBA" id="ARBA00047941"/>
    </source>
</evidence>
<sequence length="269" mass="29128">MQVKPEDLKLLVQEKYGEIASQSKETNQSSCCGGTSCCGDSTYTIFSDDYTMLKGYNADADLGLGCGLPTEFARISEGDHVLDLGSGAGNDCFVARAITGETGKVTGLDFTDAMLEKARKNLEKTGFTNVEFVKGDIEEMPLPENTFDVVISNCVLNLVPDKEKAFSGIFRVLKPGGHFCISDVVLDGDLPEGLIKEAELYAGCVSGAIQRKQYLSIIEEKGFSDIKVEKNKAITIPDDILSNYLSAREMMEYKTSGTGIFSITVTANK</sequence>
<dbReference type="InterPro" id="IPR025714">
    <property type="entry name" value="Methyltranfer_dom"/>
</dbReference>
<dbReference type="PANTHER" id="PTHR43675:SF8">
    <property type="entry name" value="ARSENITE METHYLTRANSFERASE"/>
    <property type="match status" value="1"/>
</dbReference>
<dbReference type="InterPro" id="IPR026669">
    <property type="entry name" value="Arsenite_MeTrfase-like"/>
</dbReference>
<dbReference type="Proteomes" id="UP000391834">
    <property type="component" value="Unassembled WGS sequence"/>
</dbReference>
<evidence type="ECO:0000256" key="7">
    <source>
        <dbReference type="ARBA" id="ARBA00047943"/>
    </source>
</evidence>
<dbReference type="CDD" id="cd02440">
    <property type="entry name" value="AdoMet_MTases"/>
    <property type="match status" value="1"/>
</dbReference>
<keyword evidence="10" id="KW-0489">Methyltransferase</keyword>
<evidence type="ECO:0000313" key="10">
    <source>
        <dbReference type="EMBL" id="GET34649.1"/>
    </source>
</evidence>
<evidence type="ECO:0000256" key="4">
    <source>
        <dbReference type="ARBA" id="ARBA00034521"/>
    </source>
</evidence>
<evidence type="ECO:0000256" key="8">
    <source>
        <dbReference type="ARBA" id="ARBA00048428"/>
    </source>
</evidence>
<dbReference type="AlphaFoldDB" id="A0A5M4B3A3"/>
<evidence type="ECO:0000256" key="3">
    <source>
        <dbReference type="ARBA" id="ARBA00034487"/>
    </source>
</evidence>
<dbReference type="EC" id="2.1.1.137" evidence="4"/>
<evidence type="ECO:0000259" key="9">
    <source>
        <dbReference type="Pfam" id="PF13847"/>
    </source>
</evidence>
<comment type="catalytic activity">
    <reaction evidence="7">
        <text>arsenic triglutathione + 2 [thioredoxin]-dithiol + 2 S-adenosyl-L-methionine + H2O = dimethylarsinous acid + 2 [thioredoxin]-disulfide + 3 glutathione + 2 S-adenosyl-L-homocysteine + 2 H(+)</text>
        <dbReference type="Rhea" id="RHEA:69464"/>
        <dbReference type="Rhea" id="RHEA-COMP:10698"/>
        <dbReference type="Rhea" id="RHEA-COMP:10700"/>
        <dbReference type="ChEBI" id="CHEBI:15377"/>
        <dbReference type="ChEBI" id="CHEBI:15378"/>
        <dbReference type="ChEBI" id="CHEBI:23808"/>
        <dbReference type="ChEBI" id="CHEBI:29950"/>
        <dbReference type="ChEBI" id="CHEBI:50058"/>
        <dbReference type="ChEBI" id="CHEBI:57856"/>
        <dbReference type="ChEBI" id="CHEBI:57925"/>
        <dbReference type="ChEBI" id="CHEBI:59789"/>
        <dbReference type="ChEBI" id="CHEBI:183640"/>
        <dbReference type="EC" id="2.1.1.137"/>
    </reaction>
</comment>